<evidence type="ECO:0000313" key="2">
    <source>
        <dbReference type="EMBL" id="GAK50324.1"/>
    </source>
</evidence>
<accession>A0A0S6VVX1</accession>
<dbReference type="SUPFAM" id="SSF51261">
    <property type="entry name" value="Duplicated hybrid motif"/>
    <property type="match status" value="1"/>
</dbReference>
<evidence type="ECO:0000313" key="3">
    <source>
        <dbReference type="Proteomes" id="UP000030700"/>
    </source>
</evidence>
<dbReference type="Pfam" id="PF01551">
    <property type="entry name" value="Peptidase_M23"/>
    <property type="match status" value="1"/>
</dbReference>
<feature type="domain" description="M23ase beta-sheet core" evidence="1">
    <location>
        <begin position="39"/>
        <end position="96"/>
    </location>
</feature>
<sequence length="675" mass="74601">MLMGFATTQAEQKNDWAYPLELTGAGLSSNFGEFRGNRVHTGIDFKTNMQTGYKVFAIDGGTITRLSVKKLGFGNAIYIEHPNGLMSVYGHLERFTDKELGLQNVVEQQRKKRGTKYPGDISVNIPVKKGQLIGYSGESGYGLPHLHLEVRRGGATPIDPFEHGFSYNDTIAPTIESLSIEPVGAESFVNGEHTFQEFPLNKQGDTFATPQIPKISGKVRFTVSAFDQIGAENRCAVDEIDLYIAHSGVDQTDLFIDEHHVFHNQFDVVTYDTNQRGGLVYDYNLTRLSNPTHYYYRLYMLSSALFPYRQAFAKTNGVWDTTTAQAGRHTLILQMRDATGNLSTAQMQVDVVKDAAATFAQAPVKLPQGKTWLAELREFDGFIEVALLTAVPLSAEPTLTLRPQNGAVKALAMTPQRQGDYRAAYPLSAKDAGVLTIELAATQQGERIAQRWEFPVNPIFAKQGGVVRYGDKATMSIPAGALYQNIFANIWPTTAYKAQDGLPLKSDVFDFRPTGTPFDAQGKVSIQYAADVKSPQKLGVYWWDNIKERWYYMDDELNPAKRTVSANIIYPSIYAVIQDNLNPAITEFSPESGSAASNVSKVWAVIKDEGKGVNESSIVMTLDGKRVDGEFDPDRSRYTYQLTKNLAPGKHTVTVQASDKAGNPANPQTATFIAK</sequence>
<dbReference type="Gene3D" id="2.60.40.10">
    <property type="entry name" value="Immunoglobulins"/>
    <property type="match status" value="1"/>
</dbReference>
<dbReference type="InterPro" id="IPR016047">
    <property type="entry name" value="M23ase_b-sheet_dom"/>
</dbReference>
<dbReference type="CDD" id="cd12797">
    <property type="entry name" value="M23_peptidase"/>
    <property type="match status" value="1"/>
</dbReference>
<dbReference type="InterPro" id="IPR013783">
    <property type="entry name" value="Ig-like_fold"/>
</dbReference>
<protein>
    <recommendedName>
        <fullName evidence="1">M23ase beta-sheet core domain-containing protein</fullName>
    </recommendedName>
</protein>
<evidence type="ECO:0000259" key="1">
    <source>
        <dbReference type="Pfam" id="PF01551"/>
    </source>
</evidence>
<dbReference type="HOGENOM" id="CLU_025250_0_0_0"/>
<dbReference type="EMBL" id="DF820456">
    <property type="protein sequence ID" value="GAK50324.1"/>
    <property type="molecule type" value="Genomic_DNA"/>
</dbReference>
<dbReference type="STRING" id="1499966.U14_01552"/>
<proteinExistence type="predicted"/>
<name>A0A0S6VVX1_9BACT</name>
<dbReference type="AlphaFoldDB" id="A0A0S6VVX1"/>
<keyword evidence="3" id="KW-1185">Reference proteome</keyword>
<dbReference type="Proteomes" id="UP000030700">
    <property type="component" value="Unassembled WGS sequence"/>
</dbReference>
<dbReference type="GO" id="GO:0004222">
    <property type="term" value="F:metalloendopeptidase activity"/>
    <property type="evidence" value="ECO:0007669"/>
    <property type="project" value="TreeGrafter"/>
</dbReference>
<dbReference type="Gene3D" id="2.70.70.10">
    <property type="entry name" value="Glucose Permease (Domain IIA)"/>
    <property type="match status" value="1"/>
</dbReference>
<dbReference type="InterPro" id="IPR011055">
    <property type="entry name" value="Dup_hybrid_motif"/>
</dbReference>
<dbReference type="PANTHER" id="PTHR21666">
    <property type="entry name" value="PEPTIDASE-RELATED"/>
    <property type="match status" value="1"/>
</dbReference>
<reference evidence="2" key="1">
    <citation type="journal article" date="2015" name="PeerJ">
        <title>First genomic representation of candidate bacterial phylum KSB3 points to enhanced environmental sensing as a trigger of wastewater bulking.</title>
        <authorList>
            <person name="Sekiguchi Y."/>
            <person name="Ohashi A."/>
            <person name="Parks D.H."/>
            <person name="Yamauchi T."/>
            <person name="Tyson G.W."/>
            <person name="Hugenholtz P."/>
        </authorList>
    </citation>
    <scope>NUCLEOTIDE SEQUENCE [LARGE SCALE GENOMIC DNA]</scope>
</reference>
<dbReference type="InterPro" id="IPR050570">
    <property type="entry name" value="Cell_wall_metabolism_enzyme"/>
</dbReference>
<dbReference type="PANTHER" id="PTHR21666:SF285">
    <property type="entry name" value="M23 FAMILY METALLOPEPTIDASE"/>
    <property type="match status" value="1"/>
</dbReference>
<organism evidence="2">
    <name type="scientific">Candidatus Moduliflexus flocculans</name>
    <dbReference type="NCBI Taxonomy" id="1499966"/>
    <lineage>
        <taxon>Bacteria</taxon>
        <taxon>Candidatus Moduliflexota</taxon>
        <taxon>Candidatus Moduliflexia</taxon>
        <taxon>Candidatus Moduliflexales</taxon>
        <taxon>Candidatus Moduliflexaceae</taxon>
    </lineage>
</organism>
<gene>
    <name evidence="2" type="ORF">U14_01552</name>
</gene>